<dbReference type="AlphaFoldDB" id="A0A7T8QVV4"/>
<proteinExistence type="predicted"/>
<protein>
    <submittedName>
        <fullName evidence="1">Cytochrome P450 2J6like</fullName>
    </submittedName>
</protein>
<dbReference type="OrthoDB" id="3934656at2759"/>
<keyword evidence="2" id="KW-1185">Reference proteome</keyword>
<gene>
    <name evidence="1" type="ORF">FKW44_001800</name>
</gene>
<reference evidence="2" key="1">
    <citation type="submission" date="2021-01" db="EMBL/GenBank/DDBJ databases">
        <title>Caligus Genome Assembly.</title>
        <authorList>
            <person name="Gallardo-Escarate C."/>
        </authorList>
    </citation>
    <scope>NUCLEOTIDE SEQUENCE [LARGE SCALE GENOMIC DNA]</scope>
</reference>
<name>A0A7T8QVV4_CALRO</name>
<evidence type="ECO:0000313" key="1">
    <source>
        <dbReference type="EMBL" id="QQP56958.1"/>
    </source>
</evidence>
<dbReference type="Proteomes" id="UP000595437">
    <property type="component" value="Chromosome 1"/>
</dbReference>
<accession>A0A7T8QVV4</accession>
<dbReference type="EMBL" id="CP045890">
    <property type="protein sequence ID" value="QQP56958.1"/>
    <property type="molecule type" value="Genomic_DNA"/>
</dbReference>
<evidence type="ECO:0000313" key="2">
    <source>
        <dbReference type="Proteomes" id="UP000595437"/>
    </source>
</evidence>
<organism evidence="1 2">
    <name type="scientific">Caligus rogercresseyi</name>
    <name type="common">Sea louse</name>
    <dbReference type="NCBI Taxonomy" id="217165"/>
    <lineage>
        <taxon>Eukaryota</taxon>
        <taxon>Metazoa</taxon>
        <taxon>Ecdysozoa</taxon>
        <taxon>Arthropoda</taxon>
        <taxon>Crustacea</taxon>
        <taxon>Multicrustacea</taxon>
        <taxon>Hexanauplia</taxon>
        <taxon>Copepoda</taxon>
        <taxon>Siphonostomatoida</taxon>
        <taxon>Caligidae</taxon>
        <taxon>Caligus</taxon>
    </lineage>
</organism>
<sequence>MEDLHRRLGSSPNHGLKHVNIYFDIPILNIIWWLVAGRRYSYGDPAIQKQFDYLKVFLEEPLMAPLTIIPFALKYRHLKGYMWDPESHGQL</sequence>